<feature type="binding site" evidence="5">
    <location>
        <position position="121"/>
    </location>
    <ligand>
        <name>substrate</name>
    </ligand>
</feature>
<dbReference type="AlphaFoldDB" id="A0A5B0GJG6"/>
<dbReference type="GO" id="GO:0008948">
    <property type="term" value="F:oxaloacetate decarboxylase activity"/>
    <property type="evidence" value="ECO:0007669"/>
    <property type="project" value="TreeGrafter"/>
</dbReference>
<evidence type="ECO:0000256" key="4">
    <source>
        <dbReference type="ARBA" id="ARBA00030169"/>
    </source>
</evidence>
<protein>
    <recommendedName>
        <fullName evidence="2">Putative 4-hydroxy-4-methyl-2-oxoglutarate aldolase</fullName>
    </recommendedName>
    <alternativeName>
        <fullName evidence="3">Regulator of ribonuclease activity homolog</fullName>
    </alternativeName>
    <alternativeName>
        <fullName evidence="4">RraA-like protein</fullName>
    </alternativeName>
</protein>
<keyword evidence="5" id="KW-0460">Magnesium</keyword>
<dbReference type="RefSeq" id="WP_149674631.1">
    <property type="nucleotide sequence ID" value="NZ_VTUZ01000036.1"/>
</dbReference>
<evidence type="ECO:0000256" key="1">
    <source>
        <dbReference type="ARBA" id="ARBA00001968"/>
    </source>
</evidence>
<evidence type="ECO:0000313" key="7">
    <source>
        <dbReference type="Proteomes" id="UP000325273"/>
    </source>
</evidence>
<dbReference type="InterPro" id="IPR036704">
    <property type="entry name" value="RraA/RraA-like_sf"/>
</dbReference>
<dbReference type="GO" id="GO:0046872">
    <property type="term" value="F:metal ion binding"/>
    <property type="evidence" value="ECO:0007669"/>
    <property type="project" value="UniProtKB-KW"/>
</dbReference>
<dbReference type="InterPro" id="IPR005493">
    <property type="entry name" value="RraA/RraA-like"/>
</dbReference>
<evidence type="ECO:0000256" key="5">
    <source>
        <dbReference type="PIRSR" id="PIRSR605493-1"/>
    </source>
</evidence>
<evidence type="ECO:0000313" key="6">
    <source>
        <dbReference type="EMBL" id="KAA1003422.1"/>
    </source>
</evidence>
<sequence>MTNVNDSTILERLGRLDTCAVSDSLDKLSLKGTVTGLSPLSCLAKVCGRVMTVKLVKADEVSSRGAPTPHLGARAIEMAQKGDVIVVEQRTGIVAGSWGGILSTGAKVRGIAGVISDGLVRDVDEARGLGFPIYARGSTALTARGRVAELETGGTVQIADATVHTGDYVIADGTAVVFVSASHIAAVLDTAEQIAARESVMSKALMEGMSITHVMGADYEEMLKR</sequence>
<evidence type="ECO:0000256" key="3">
    <source>
        <dbReference type="ARBA" id="ARBA00029596"/>
    </source>
</evidence>
<dbReference type="Pfam" id="PF03737">
    <property type="entry name" value="RraA-like"/>
    <property type="match status" value="1"/>
</dbReference>
<comment type="cofactor">
    <cofactor evidence="1">
        <name>a divalent metal cation</name>
        <dbReference type="ChEBI" id="CHEBI:60240"/>
    </cofactor>
</comment>
<reference evidence="6 7" key="1">
    <citation type="submission" date="2019-08" db="EMBL/GenBank/DDBJ databases">
        <title>Paraburkholderia sp. DCY113.</title>
        <authorList>
            <person name="Kang J."/>
        </authorList>
    </citation>
    <scope>NUCLEOTIDE SEQUENCE [LARGE SCALE GENOMIC DNA]</scope>
    <source>
        <strain evidence="6 7">DCY113</strain>
    </source>
</reference>
<dbReference type="PANTHER" id="PTHR33254:SF4">
    <property type="entry name" value="4-HYDROXY-4-METHYL-2-OXOGLUTARATE ALDOLASE 3-RELATED"/>
    <property type="match status" value="1"/>
</dbReference>
<dbReference type="Proteomes" id="UP000325273">
    <property type="component" value="Unassembled WGS sequence"/>
</dbReference>
<name>A0A5B0GJG6_9BURK</name>
<comment type="cofactor">
    <cofactor evidence="5">
        <name>Mg(2+)</name>
        <dbReference type="ChEBI" id="CHEBI:18420"/>
    </cofactor>
</comment>
<dbReference type="Gene3D" id="3.50.30.40">
    <property type="entry name" value="Ribonuclease E inhibitor RraA/RraA-like"/>
    <property type="match status" value="1"/>
</dbReference>
<accession>A0A5B0GJG6</accession>
<comment type="caution">
    <text evidence="6">The sequence shown here is derived from an EMBL/GenBank/DDBJ whole genome shotgun (WGS) entry which is preliminary data.</text>
</comment>
<organism evidence="6 7">
    <name type="scientific">Paraburkholderia panacisoli</name>
    <dbReference type="NCBI Taxonomy" id="2603818"/>
    <lineage>
        <taxon>Bacteria</taxon>
        <taxon>Pseudomonadati</taxon>
        <taxon>Pseudomonadota</taxon>
        <taxon>Betaproteobacteria</taxon>
        <taxon>Burkholderiales</taxon>
        <taxon>Burkholderiaceae</taxon>
        <taxon>Paraburkholderia</taxon>
    </lineage>
</organism>
<dbReference type="CDD" id="cd16841">
    <property type="entry name" value="RraA_family"/>
    <property type="match status" value="1"/>
</dbReference>
<feature type="binding site" evidence="5">
    <location>
        <position position="122"/>
    </location>
    <ligand>
        <name>Mg(2+)</name>
        <dbReference type="ChEBI" id="CHEBI:18420"/>
    </ligand>
</feature>
<feature type="binding site" evidence="5">
    <location>
        <begin position="99"/>
        <end position="102"/>
    </location>
    <ligand>
        <name>substrate</name>
    </ligand>
</feature>
<keyword evidence="7" id="KW-1185">Reference proteome</keyword>
<dbReference type="GO" id="GO:0047443">
    <property type="term" value="F:4-hydroxy-4-methyl-2-oxoglutarate aldolase activity"/>
    <property type="evidence" value="ECO:0007669"/>
    <property type="project" value="TreeGrafter"/>
</dbReference>
<dbReference type="PANTHER" id="PTHR33254">
    <property type="entry name" value="4-HYDROXY-4-METHYL-2-OXOGLUTARATE ALDOLASE 3-RELATED"/>
    <property type="match status" value="1"/>
</dbReference>
<evidence type="ECO:0000256" key="2">
    <source>
        <dbReference type="ARBA" id="ARBA00016549"/>
    </source>
</evidence>
<gene>
    <name evidence="6" type="ORF">FVF58_36860</name>
</gene>
<proteinExistence type="predicted"/>
<keyword evidence="5" id="KW-0479">Metal-binding</keyword>
<dbReference type="EMBL" id="VTUZ01000036">
    <property type="protein sequence ID" value="KAA1003422.1"/>
    <property type="molecule type" value="Genomic_DNA"/>
</dbReference>
<dbReference type="SUPFAM" id="SSF89562">
    <property type="entry name" value="RraA-like"/>
    <property type="match status" value="1"/>
</dbReference>